<dbReference type="PROSITE" id="PS51257">
    <property type="entry name" value="PROKAR_LIPOPROTEIN"/>
    <property type="match status" value="1"/>
</dbReference>
<evidence type="ECO:0008006" key="2">
    <source>
        <dbReference type="Google" id="ProtNLM"/>
    </source>
</evidence>
<dbReference type="InterPro" id="IPR025396">
    <property type="entry name" value="DUF4302"/>
</dbReference>
<reference evidence="1" key="1">
    <citation type="submission" date="2019-03" db="EMBL/GenBank/DDBJ databases">
        <title>Single cell metagenomics reveals metabolic interactions within the superorganism composed of flagellate Streblomastix strix and complex community of Bacteroidetes bacteria on its surface.</title>
        <authorList>
            <person name="Treitli S.C."/>
            <person name="Kolisko M."/>
            <person name="Husnik F."/>
            <person name="Keeling P."/>
            <person name="Hampl V."/>
        </authorList>
    </citation>
    <scope>NUCLEOTIDE SEQUENCE</scope>
    <source>
        <strain evidence="1">STM</strain>
    </source>
</reference>
<gene>
    <name evidence="1" type="ORF">EZS27_015986</name>
</gene>
<evidence type="ECO:0000313" key="1">
    <source>
        <dbReference type="EMBL" id="KAA6335808.1"/>
    </source>
</evidence>
<dbReference type="EMBL" id="SNRY01000856">
    <property type="protein sequence ID" value="KAA6335808.1"/>
    <property type="molecule type" value="Genomic_DNA"/>
</dbReference>
<name>A0A5J4RQ58_9ZZZZ</name>
<proteinExistence type="predicted"/>
<protein>
    <recommendedName>
        <fullName evidence="2">DUF4302 domain-containing protein</fullName>
    </recommendedName>
</protein>
<organism evidence="1">
    <name type="scientific">termite gut metagenome</name>
    <dbReference type="NCBI Taxonomy" id="433724"/>
    <lineage>
        <taxon>unclassified sequences</taxon>
        <taxon>metagenomes</taxon>
        <taxon>organismal metagenomes</taxon>
    </lineage>
</organism>
<sequence>MKMKNYCYLFLFVCLFTACSEDKPIFQESSETRLSEYIAQSNATLLSVPCWKMTYYPVDTLGGYSFLFKFKENNRVEIASESGDFKESSYRVDLSQGPMLVFDSYNYIHDLANPNDAMGARGTGLYGDYEFIIQKITENALQLTGRKRGVNVQLEKATEEDEKDLAIVRNDLLKCFELQASEYWALSINNKRVVGSIAIDMLKHLYTIHYGTSDDKISGAYLMTPDGLKFNKPVSVKIEDKQIDFDGLLVKKDPQTIASNDPSKSLTFTVKSMIPVTEANISTYKPDEAMNVVSAFKNLKNSGSSTNVSVTLMSPKLEDWRAIYKAEFPAFSQYVILMPRSTYDISFTARYDKGGSWYWGPDPAVSATGFNPMTGSGHNPLYEVSFSLSRSSSSTAPSGYNTDENGGAKNFRNFLQQADGFTIIQDGNAFWFRSNADSNDWFKTEPE</sequence>
<accession>A0A5J4RQ58</accession>
<dbReference type="Pfam" id="PF14135">
    <property type="entry name" value="DUF4302"/>
    <property type="match status" value="1"/>
</dbReference>
<dbReference type="AlphaFoldDB" id="A0A5J4RQ58"/>
<comment type="caution">
    <text evidence="1">The sequence shown here is derived from an EMBL/GenBank/DDBJ whole genome shotgun (WGS) entry which is preliminary data.</text>
</comment>